<evidence type="ECO:0000313" key="3">
    <source>
        <dbReference type="Proteomes" id="UP000032142"/>
    </source>
</evidence>
<evidence type="ECO:0000256" key="1">
    <source>
        <dbReference type="SAM" id="MobiDB-lite"/>
    </source>
</evidence>
<name>A0A0B0PMC6_GOSAR</name>
<keyword evidence="3" id="KW-1185">Reference proteome</keyword>
<protein>
    <submittedName>
        <fullName evidence="2">Putative E3 ubiquitin-protein ligase HECTD2</fullName>
    </submittedName>
</protein>
<dbReference type="AlphaFoldDB" id="A0A0B0PMC6"/>
<dbReference type="EMBL" id="KN432959">
    <property type="protein sequence ID" value="KHG25584.1"/>
    <property type="molecule type" value="Genomic_DNA"/>
</dbReference>
<proteinExistence type="predicted"/>
<dbReference type="Proteomes" id="UP000032142">
    <property type="component" value="Unassembled WGS sequence"/>
</dbReference>
<feature type="region of interest" description="Disordered" evidence="1">
    <location>
        <begin position="1"/>
        <end position="55"/>
    </location>
</feature>
<organism evidence="2 3">
    <name type="scientific">Gossypium arboreum</name>
    <name type="common">Tree cotton</name>
    <name type="synonym">Gossypium nanking</name>
    <dbReference type="NCBI Taxonomy" id="29729"/>
    <lineage>
        <taxon>Eukaryota</taxon>
        <taxon>Viridiplantae</taxon>
        <taxon>Streptophyta</taxon>
        <taxon>Embryophyta</taxon>
        <taxon>Tracheophyta</taxon>
        <taxon>Spermatophyta</taxon>
        <taxon>Magnoliopsida</taxon>
        <taxon>eudicotyledons</taxon>
        <taxon>Gunneridae</taxon>
        <taxon>Pentapetalae</taxon>
        <taxon>rosids</taxon>
        <taxon>malvids</taxon>
        <taxon>Malvales</taxon>
        <taxon>Malvaceae</taxon>
        <taxon>Malvoideae</taxon>
        <taxon>Gossypium</taxon>
    </lineage>
</organism>
<evidence type="ECO:0000313" key="2">
    <source>
        <dbReference type="EMBL" id="KHG25584.1"/>
    </source>
</evidence>
<sequence length="82" mass="8828">MQGVKPSGTMIRGRPPRILGGRGGSQRGTSDTAVRSETRAPTRAYAIRAREEASSPDVITDIEATVSSGDRRGSSPYYRTLF</sequence>
<gene>
    <name evidence="2" type="ORF">F383_32890</name>
</gene>
<reference evidence="3" key="1">
    <citation type="submission" date="2014-09" db="EMBL/GenBank/DDBJ databases">
        <authorList>
            <person name="Mudge J."/>
            <person name="Ramaraj T."/>
            <person name="Lindquist I.E."/>
            <person name="Bharti A.K."/>
            <person name="Sundararajan A."/>
            <person name="Cameron C.T."/>
            <person name="Woodward J.E."/>
            <person name="May G.D."/>
            <person name="Brubaker C."/>
            <person name="Broadhvest J."/>
            <person name="Wilkins T.A."/>
        </authorList>
    </citation>
    <scope>NUCLEOTIDE SEQUENCE</scope>
    <source>
        <strain evidence="3">cv. AKA8401</strain>
    </source>
</reference>
<accession>A0A0B0PMC6</accession>